<proteinExistence type="predicted"/>
<gene>
    <name evidence="1" type="ORF">C8F04DRAFT_315671</name>
</gene>
<keyword evidence="2" id="KW-1185">Reference proteome</keyword>
<sequence>MAEPNFADLIGQLVLHTTVKSPDIPQNLLPRYGSSGMRRILINPELLAAVHTHHSLDTVVICDPSLRALRRLQASTLPVDSAILDYQSHFSLRNYTRDSVYLLQDLQTRVLEPCCSKVSRNLISRQVSTVDRKSLGCRILSNVTTNRKRSKLLGMSGKKNLTYHSANDSSMRWQGKNLTRHILTDFALTRSQLAASSLLR</sequence>
<evidence type="ECO:0000313" key="1">
    <source>
        <dbReference type="EMBL" id="KAJ7039037.1"/>
    </source>
</evidence>
<dbReference type="AlphaFoldDB" id="A0AAD6X722"/>
<dbReference type="Proteomes" id="UP001218188">
    <property type="component" value="Unassembled WGS sequence"/>
</dbReference>
<protein>
    <submittedName>
        <fullName evidence="1">Uncharacterized protein</fullName>
    </submittedName>
</protein>
<organism evidence="1 2">
    <name type="scientific">Mycena alexandri</name>
    <dbReference type="NCBI Taxonomy" id="1745969"/>
    <lineage>
        <taxon>Eukaryota</taxon>
        <taxon>Fungi</taxon>
        <taxon>Dikarya</taxon>
        <taxon>Basidiomycota</taxon>
        <taxon>Agaricomycotina</taxon>
        <taxon>Agaricomycetes</taxon>
        <taxon>Agaricomycetidae</taxon>
        <taxon>Agaricales</taxon>
        <taxon>Marasmiineae</taxon>
        <taxon>Mycenaceae</taxon>
        <taxon>Mycena</taxon>
    </lineage>
</organism>
<dbReference type="EMBL" id="JARJCM010000028">
    <property type="protein sequence ID" value="KAJ7039037.1"/>
    <property type="molecule type" value="Genomic_DNA"/>
</dbReference>
<name>A0AAD6X722_9AGAR</name>
<evidence type="ECO:0000313" key="2">
    <source>
        <dbReference type="Proteomes" id="UP001218188"/>
    </source>
</evidence>
<comment type="caution">
    <text evidence="1">The sequence shown here is derived from an EMBL/GenBank/DDBJ whole genome shotgun (WGS) entry which is preliminary data.</text>
</comment>
<reference evidence="1" key="1">
    <citation type="submission" date="2023-03" db="EMBL/GenBank/DDBJ databases">
        <title>Massive genome expansion in bonnet fungi (Mycena s.s.) driven by repeated elements and novel gene families across ecological guilds.</title>
        <authorList>
            <consortium name="Lawrence Berkeley National Laboratory"/>
            <person name="Harder C.B."/>
            <person name="Miyauchi S."/>
            <person name="Viragh M."/>
            <person name="Kuo A."/>
            <person name="Thoen E."/>
            <person name="Andreopoulos B."/>
            <person name="Lu D."/>
            <person name="Skrede I."/>
            <person name="Drula E."/>
            <person name="Henrissat B."/>
            <person name="Morin E."/>
            <person name="Kohler A."/>
            <person name="Barry K."/>
            <person name="LaButti K."/>
            <person name="Morin E."/>
            <person name="Salamov A."/>
            <person name="Lipzen A."/>
            <person name="Mereny Z."/>
            <person name="Hegedus B."/>
            <person name="Baldrian P."/>
            <person name="Stursova M."/>
            <person name="Weitz H."/>
            <person name="Taylor A."/>
            <person name="Grigoriev I.V."/>
            <person name="Nagy L.G."/>
            <person name="Martin F."/>
            <person name="Kauserud H."/>
        </authorList>
    </citation>
    <scope>NUCLEOTIDE SEQUENCE</scope>
    <source>
        <strain evidence="1">CBHHK200</strain>
    </source>
</reference>
<accession>A0AAD6X722</accession>